<evidence type="ECO:0000259" key="3">
    <source>
        <dbReference type="Pfam" id="PF00535"/>
    </source>
</evidence>
<evidence type="ECO:0000313" key="4">
    <source>
        <dbReference type="EMBL" id="ADL35252.1"/>
    </source>
</evidence>
<dbReference type="GO" id="GO:0016757">
    <property type="term" value="F:glycosyltransferase activity"/>
    <property type="evidence" value="ECO:0007669"/>
    <property type="project" value="UniProtKB-KW"/>
</dbReference>
<protein>
    <submittedName>
        <fullName evidence="4">Glycosyl transferase GT2 family</fullName>
    </submittedName>
</protein>
<evidence type="ECO:0000256" key="2">
    <source>
        <dbReference type="ARBA" id="ARBA00022679"/>
    </source>
</evidence>
<dbReference type="SUPFAM" id="SSF53448">
    <property type="entry name" value="Nucleotide-diphospho-sugar transferases"/>
    <property type="match status" value="1"/>
</dbReference>
<dbReference type="STRING" id="515622.bpr_I2519"/>
<dbReference type="KEGG" id="bpb:bpr_I2519"/>
<sequence length="330" mass="37061">MSLDRNKTISMIIPVYQAKDTLKRCVLSCLNQKNLDPKEIEIILVDDGSTDGSDILCDELAAGDELGRIKVKHTDNGGVSRARNIGISEATGRFVVFVDADDAVTDGLLGNMIKFADESTLLVDETDNYSATRKINGYQYIENVILRENTHVWGKLFDRASIVEGGIRFIEGLTIGEDLLFLMDYALYLEKKYSIRCIADGDYIYSENENSAMNRAFKKSYLDQIKCWRLAEDKLMEAKEYFSPYAFVSVAVSQILTALLVAGKVATQGDLRDEKLDKEAMKLVNEQIRHALKTRGAFAGLPIGHKIKVMMFRISPDLYLNLYARHKGAK</sequence>
<dbReference type="Gene3D" id="3.90.550.10">
    <property type="entry name" value="Spore Coat Polysaccharide Biosynthesis Protein SpsA, Chain A"/>
    <property type="match status" value="1"/>
</dbReference>
<dbReference type="EMBL" id="CP001810">
    <property type="protein sequence ID" value="ADL35252.1"/>
    <property type="molecule type" value="Genomic_DNA"/>
</dbReference>
<dbReference type="InterPro" id="IPR029044">
    <property type="entry name" value="Nucleotide-diphossugar_trans"/>
</dbReference>
<dbReference type="InterPro" id="IPR001173">
    <property type="entry name" value="Glyco_trans_2-like"/>
</dbReference>
<dbReference type="CAZy" id="GT2">
    <property type="family name" value="Glycosyltransferase Family 2"/>
</dbReference>
<proteinExistence type="predicted"/>
<evidence type="ECO:0000313" key="5">
    <source>
        <dbReference type="Proteomes" id="UP000001299"/>
    </source>
</evidence>
<keyword evidence="1" id="KW-0328">Glycosyltransferase</keyword>
<accession>E0RX41</accession>
<dbReference type="HOGENOM" id="CLU_025996_25_1_9"/>
<evidence type="ECO:0000256" key="1">
    <source>
        <dbReference type="ARBA" id="ARBA00022676"/>
    </source>
</evidence>
<keyword evidence="2 4" id="KW-0808">Transferase</keyword>
<dbReference type="CDD" id="cd00761">
    <property type="entry name" value="Glyco_tranf_GTA_type"/>
    <property type="match status" value="1"/>
</dbReference>
<dbReference type="RefSeq" id="WP_013281905.1">
    <property type="nucleotide sequence ID" value="NC_014387.1"/>
</dbReference>
<dbReference type="eggNOG" id="COG0463">
    <property type="taxonomic scope" value="Bacteria"/>
</dbReference>
<dbReference type="AlphaFoldDB" id="E0RX41"/>
<dbReference type="Pfam" id="PF00535">
    <property type="entry name" value="Glycos_transf_2"/>
    <property type="match status" value="1"/>
</dbReference>
<dbReference type="PANTHER" id="PTHR22916:SF51">
    <property type="entry name" value="GLYCOSYLTRANSFERASE EPSH-RELATED"/>
    <property type="match status" value="1"/>
</dbReference>
<organism evidence="4 5">
    <name type="scientific">Butyrivibrio proteoclasticus (strain ATCC 51982 / DSM 14932 / B316)</name>
    <name type="common">Clostridium proteoclasticum</name>
    <dbReference type="NCBI Taxonomy" id="515622"/>
    <lineage>
        <taxon>Bacteria</taxon>
        <taxon>Bacillati</taxon>
        <taxon>Bacillota</taxon>
        <taxon>Clostridia</taxon>
        <taxon>Lachnospirales</taxon>
        <taxon>Lachnospiraceae</taxon>
        <taxon>Butyrivibrio</taxon>
    </lineage>
</organism>
<reference evidence="4 5" key="1">
    <citation type="journal article" date="2010" name="PLoS ONE">
        <title>The glycobiome of the rumen bacterium Butyrivibrio proteoclasticus B316(T) highlights adaptation to a polysaccharide-rich environment.</title>
        <authorList>
            <person name="Kelly W.J."/>
            <person name="Leahy S.C."/>
            <person name="Altermann E."/>
            <person name="Yeoman C.J."/>
            <person name="Dunne J.C."/>
            <person name="Kong Z."/>
            <person name="Pacheco D.M."/>
            <person name="Li D."/>
            <person name="Noel S.J."/>
            <person name="Moon C.D."/>
            <person name="Cookson A.L."/>
            <person name="Attwood G.T."/>
        </authorList>
    </citation>
    <scope>NUCLEOTIDE SEQUENCE [LARGE SCALE GENOMIC DNA]</scope>
    <source>
        <strain evidence="5">ATCC 51982 / DSM 14932 / B316</strain>
    </source>
</reference>
<dbReference type="Proteomes" id="UP000001299">
    <property type="component" value="Chromosome 1"/>
</dbReference>
<name>E0RX41_BUTPB</name>
<dbReference type="PANTHER" id="PTHR22916">
    <property type="entry name" value="GLYCOSYLTRANSFERASE"/>
    <property type="match status" value="1"/>
</dbReference>
<feature type="domain" description="Glycosyltransferase 2-like" evidence="3">
    <location>
        <begin position="10"/>
        <end position="140"/>
    </location>
</feature>
<keyword evidence="5" id="KW-1185">Reference proteome</keyword>
<gene>
    <name evidence="4" type="ordered locus">bpr_I2519</name>
</gene>